<dbReference type="SUPFAM" id="SSF53335">
    <property type="entry name" value="S-adenosyl-L-methionine-dependent methyltransferases"/>
    <property type="match status" value="1"/>
</dbReference>
<sequence length="279" mass="32384">MKVKEALPYLIETLSQIEDEREARREALEILAHLLEVPPLNVYLHLEREVLKESLEDILRERLKLKPLPYILKRAYFFKRTFYIEEGVLIPRPETELLIEVFLDLNISEGFVLELGCGSGIISITLLLERQGLKAFALDISEKALKVTSYNAKLHGVSERLYLVRGDWFSPLKEKGFFKAIVSNPPYISLKEWKDLSPEVREFEPIEALLAGARGTEFQEALISYSRKYLCPEGFLIFEMGYNQASKIKRLAQGWEIKFFKDLQNFDRVALLWKKRGAI</sequence>
<dbReference type="Pfam" id="PF05175">
    <property type="entry name" value="MTS"/>
    <property type="match status" value="1"/>
</dbReference>
<dbReference type="NCBIfam" id="TIGR00536">
    <property type="entry name" value="hemK_fam"/>
    <property type="match status" value="1"/>
</dbReference>
<dbReference type="NCBIfam" id="TIGR03534">
    <property type="entry name" value="RF_mod_PrmC"/>
    <property type="match status" value="1"/>
</dbReference>
<dbReference type="GO" id="GO:0003676">
    <property type="term" value="F:nucleic acid binding"/>
    <property type="evidence" value="ECO:0007669"/>
    <property type="project" value="InterPro"/>
</dbReference>
<evidence type="ECO:0000313" key="8">
    <source>
        <dbReference type="EMBL" id="HGV54953.1"/>
    </source>
</evidence>
<dbReference type="Pfam" id="PF17827">
    <property type="entry name" value="PrmC_N"/>
    <property type="match status" value="1"/>
</dbReference>
<dbReference type="PANTHER" id="PTHR18895:SF74">
    <property type="entry name" value="MTRF1L RELEASE FACTOR GLUTAMINE METHYLTRANSFERASE"/>
    <property type="match status" value="1"/>
</dbReference>
<dbReference type="EMBL" id="DSZU01000042">
    <property type="protein sequence ID" value="HGV54953.1"/>
    <property type="molecule type" value="Genomic_DNA"/>
</dbReference>
<dbReference type="GO" id="GO:0102559">
    <property type="term" value="F:peptide chain release factor N(5)-glutamine methyltransferase activity"/>
    <property type="evidence" value="ECO:0007669"/>
    <property type="project" value="UniProtKB-EC"/>
</dbReference>
<feature type="domain" description="Methyltransferase small" evidence="6">
    <location>
        <begin position="95"/>
        <end position="189"/>
    </location>
</feature>
<dbReference type="InterPro" id="IPR029063">
    <property type="entry name" value="SAM-dependent_MTases_sf"/>
</dbReference>
<dbReference type="Gene3D" id="1.10.8.10">
    <property type="entry name" value="DNA helicase RuvA subunit, C-terminal domain"/>
    <property type="match status" value="1"/>
</dbReference>
<dbReference type="InterPro" id="IPR004556">
    <property type="entry name" value="HemK-like"/>
</dbReference>
<comment type="catalytic activity">
    <reaction evidence="5">
        <text>L-glutaminyl-[peptide chain release factor] + S-adenosyl-L-methionine = N(5)-methyl-L-glutaminyl-[peptide chain release factor] + S-adenosyl-L-homocysteine + H(+)</text>
        <dbReference type="Rhea" id="RHEA:42896"/>
        <dbReference type="Rhea" id="RHEA-COMP:10271"/>
        <dbReference type="Rhea" id="RHEA-COMP:10272"/>
        <dbReference type="ChEBI" id="CHEBI:15378"/>
        <dbReference type="ChEBI" id="CHEBI:30011"/>
        <dbReference type="ChEBI" id="CHEBI:57856"/>
        <dbReference type="ChEBI" id="CHEBI:59789"/>
        <dbReference type="ChEBI" id="CHEBI:61891"/>
        <dbReference type="EC" id="2.1.1.297"/>
    </reaction>
</comment>
<dbReference type="PANTHER" id="PTHR18895">
    <property type="entry name" value="HEMK METHYLTRANSFERASE"/>
    <property type="match status" value="1"/>
</dbReference>
<evidence type="ECO:0000256" key="2">
    <source>
        <dbReference type="ARBA" id="ARBA00022603"/>
    </source>
</evidence>
<dbReference type="InterPro" id="IPR007848">
    <property type="entry name" value="Small_mtfrase_dom"/>
</dbReference>
<name>A0A832LVF3_9BACT</name>
<keyword evidence="4" id="KW-0949">S-adenosyl-L-methionine</keyword>
<dbReference type="InterPro" id="IPR040758">
    <property type="entry name" value="PrmC_N"/>
</dbReference>
<evidence type="ECO:0000259" key="6">
    <source>
        <dbReference type="Pfam" id="PF05175"/>
    </source>
</evidence>
<gene>
    <name evidence="8" type="primary">prmC</name>
    <name evidence="8" type="ORF">ENT73_02530</name>
</gene>
<dbReference type="CDD" id="cd02440">
    <property type="entry name" value="AdoMet_MTases"/>
    <property type="match status" value="1"/>
</dbReference>
<dbReference type="InterPro" id="IPR019874">
    <property type="entry name" value="RF_methyltr_PrmC"/>
</dbReference>
<dbReference type="AlphaFoldDB" id="A0A832LVF3"/>
<protein>
    <recommendedName>
        <fullName evidence="1">peptide chain release factor N(5)-glutamine methyltransferase</fullName>
        <ecNumber evidence="1">2.1.1.297</ecNumber>
    </recommendedName>
</protein>
<dbReference type="InterPro" id="IPR002052">
    <property type="entry name" value="DNA_methylase_N6_adenine_CS"/>
</dbReference>
<proteinExistence type="predicted"/>
<comment type="caution">
    <text evidence="8">The sequence shown here is derived from an EMBL/GenBank/DDBJ whole genome shotgun (WGS) entry which is preliminary data.</text>
</comment>
<evidence type="ECO:0000256" key="5">
    <source>
        <dbReference type="ARBA" id="ARBA00048391"/>
    </source>
</evidence>
<keyword evidence="3 8" id="KW-0808">Transferase</keyword>
<organism evidence="8">
    <name type="scientific">Caldimicrobium thiodismutans</name>
    <dbReference type="NCBI Taxonomy" id="1653476"/>
    <lineage>
        <taxon>Bacteria</taxon>
        <taxon>Pseudomonadati</taxon>
        <taxon>Thermodesulfobacteriota</taxon>
        <taxon>Thermodesulfobacteria</taxon>
        <taxon>Thermodesulfobacteriales</taxon>
        <taxon>Thermodesulfobacteriaceae</taxon>
        <taxon>Caldimicrobium</taxon>
    </lineage>
</organism>
<evidence type="ECO:0000256" key="1">
    <source>
        <dbReference type="ARBA" id="ARBA00012771"/>
    </source>
</evidence>
<reference evidence="8" key="1">
    <citation type="journal article" date="2020" name="mSystems">
        <title>Genome- and Community-Level Interaction Insights into Carbon Utilization and Element Cycling Functions of Hydrothermarchaeota in Hydrothermal Sediment.</title>
        <authorList>
            <person name="Zhou Z."/>
            <person name="Liu Y."/>
            <person name="Xu W."/>
            <person name="Pan J."/>
            <person name="Luo Z.H."/>
            <person name="Li M."/>
        </authorList>
    </citation>
    <scope>NUCLEOTIDE SEQUENCE [LARGE SCALE GENOMIC DNA]</scope>
    <source>
        <strain evidence="8">SpSt-605</strain>
    </source>
</reference>
<dbReference type="InterPro" id="IPR050320">
    <property type="entry name" value="N5-glutamine_MTase"/>
</dbReference>
<evidence type="ECO:0000256" key="3">
    <source>
        <dbReference type="ARBA" id="ARBA00022679"/>
    </source>
</evidence>
<evidence type="ECO:0000256" key="4">
    <source>
        <dbReference type="ARBA" id="ARBA00022691"/>
    </source>
</evidence>
<dbReference type="GO" id="GO:0032259">
    <property type="term" value="P:methylation"/>
    <property type="evidence" value="ECO:0007669"/>
    <property type="project" value="UniProtKB-KW"/>
</dbReference>
<dbReference type="Gene3D" id="3.40.50.150">
    <property type="entry name" value="Vaccinia Virus protein VP39"/>
    <property type="match status" value="1"/>
</dbReference>
<keyword evidence="2 8" id="KW-0489">Methyltransferase</keyword>
<accession>A0A832LVF3</accession>
<dbReference type="EC" id="2.1.1.297" evidence="1"/>
<dbReference type="PROSITE" id="PS00092">
    <property type="entry name" value="N6_MTASE"/>
    <property type="match status" value="1"/>
</dbReference>
<evidence type="ECO:0000259" key="7">
    <source>
        <dbReference type="Pfam" id="PF17827"/>
    </source>
</evidence>
<feature type="domain" description="Release factor glutamine methyltransferase N-terminal" evidence="7">
    <location>
        <begin position="6"/>
        <end position="72"/>
    </location>
</feature>